<reference evidence="3 4" key="1">
    <citation type="submission" date="2019-08" db="EMBL/GenBank/DDBJ databases">
        <title>Luteimonas viscosus sp. nov., isolated from soil of a sunflower field.</title>
        <authorList>
            <person name="Jianli Z."/>
            <person name="Ying Z."/>
        </authorList>
    </citation>
    <scope>NUCLEOTIDE SEQUENCE [LARGE SCALE GENOMIC DNA]</scope>
    <source>
        <strain evidence="3 4">XBU10</strain>
    </source>
</reference>
<keyword evidence="4" id="KW-1185">Reference proteome</keyword>
<sequence>MRVPPLRSSTLSIALLLCLGGGAPAAAQVQVTPPAERSGVQVTPPPERTGVQVKPPAQRSGVQVAPPQRSQREGARVVVPAQPNRRVVVPAQAQVQAPPPRGHLELHRAQIQGLRDNGPAALDKPLPGGWAMAGFELRFLNGDHKLRRIGVLGEERFARLALADQNGDDPFRGRVLLTSLPGAKVQQVTADGGGKFDIRLPGQAPRDSTLVLSGFEFRRADGSDANLRNVAVWLDPERNIARVSLTDDQGLDFRGLEASLGAMAASMLVPLPGLLETGSVVAGTRATSRAIRQNSGQYRGYRVTVQYAWIPNSQVASRGGLAGTDRSRQPLPGGARIDALQGFEFTFTNSDHHLLGLGLNGDGRGSALFQDNNTDDPMQWYASYLTLRR</sequence>
<dbReference type="OrthoDB" id="5982726at2"/>
<evidence type="ECO:0000313" key="3">
    <source>
        <dbReference type="EMBL" id="TYT26516.1"/>
    </source>
</evidence>
<dbReference type="RefSeq" id="WP_149103067.1">
    <property type="nucleotide sequence ID" value="NZ_VTFT01000001.1"/>
</dbReference>
<keyword evidence="2" id="KW-0732">Signal</keyword>
<dbReference type="Proteomes" id="UP000324973">
    <property type="component" value="Unassembled WGS sequence"/>
</dbReference>
<gene>
    <name evidence="3" type="ORF">FZO89_09735</name>
</gene>
<comment type="caution">
    <text evidence="3">The sequence shown here is derived from an EMBL/GenBank/DDBJ whole genome shotgun (WGS) entry which is preliminary data.</text>
</comment>
<feature type="region of interest" description="Disordered" evidence="1">
    <location>
        <begin position="29"/>
        <end position="74"/>
    </location>
</feature>
<feature type="signal peptide" evidence="2">
    <location>
        <begin position="1"/>
        <end position="27"/>
    </location>
</feature>
<feature type="chain" id="PRO_5022688664" evidence="2">
    <location>
        <begin position="28"/>
        <end position="389"/>
    </location>
</feature>
<dbReference type="AlphaFoldDB" id="A0A5D4XPD1"/>
<name>A0A5D4XPD1_9GAMM</name>
<evidence type="ECO:0000256" key="1">
    <source>
        <dbReference type="SAM" id="MobiDB-lite"/>
    </source>
</evidence>
<protein>
    <submittedName>
        <fullName evidence="3">Uncharacterized protein</fullName>
    </submittedName>
</protein>
<dbReference type="EMBL" id="VTFT01000001">
    <property type="protein sequence ID" value="TYT26516.1"/>
    <property type="molecule type" value="Genomic_DNA"/>
</dbReference>
<proteinExistence type="predicted"/>
<organism evidence="3 4">
    <name type="scientific">Luteimonas viscosa</name>
    <dbReference type="NCBI Taxonomy" id="1132694"/>
    <lineage>
        <taxon>Bacteria</taxon>
        <taxon>Pseudomonadati</taxon>
        <taxon>Pseudomonadota</taxon>
        <taxon>Gammaproteobacteria</taxon>
        <taxon>Lysobacterales</taxon>
        <taxon>Lysobacteraceae</taxon>
        <taxon>Luteimonas</taxon>
    </lineage>
</organism>
<evidence type="ECO:0000256" key="2">
    <source>
        <dbReference type="SAM" id="SignalP"/>
    </source>
</evidence>
<accession>A0A5D4XPD1</accession>
<evidence type="ECO:0000313" key="4">
    <source>
        <dbReference type="Proteomes" id="UP000324973"/>
    </source>
</evidence>